<dbReference type="AlphaFoldDB" id="A0ABD1USG0"/>
<name>A0ABD1USG0_9LAMI</name>
<dbReference type="InterPro" id="IPR024709">
    <property type="entry name" value="FucosylTrfase_pln"/>
</dbReference>
<sequence>MGESTPTESFHGSKEELALVKVPFMHFLLENSSWGGRIFKKRWELVKVEPALRELQILKISIGSVSMLHLSCKKLVAVRVPNRVSEDFITSAIESIFRAKRNLRLVTYFDSLPLVNAKETKYFNSYQCLATFECLKLEAELQELIDSMVGTLRSLSQKTHDHFLAVDLSVDILGKKGLKNATASKQCNNAKEIGEFLKNIGFETNSMIYLTHSGWHRSLDALRNTFPKTFTKNVIMPADVKGKFMVSEGPKYEKFIYFYICSERVVYVPSYPTRF</sequence>
<comment type="caution">
    <text evidence="1">The sequence shown here is derived from an EMBL/GenBank/DDBJ whole genome shotgun (WGS) entry which is preliminary data.</text>
</comment>
<evidence type="ECO:0000313" key="2">
    <source>
        <dbReference type="Proteomes" id="UP001604277"/>
    </source>
</evidence>
<evidence type="ECO:0000313" key="1">
    <source>
        <dbReference type="EMBL" id="KAL2527994.1"/>
    </source>
</evidence>
<reference evidence="2" key="1">
    <citation type="submission" date="2024-07" db="EMBL/GenBank/DDBJ databases">
        <title>Two chromosome-level genome assemblies of Korean endemic species Abeliophyllum distichum and Forsythia ovata (Oleaceae).</title>
        <authorList>
            <person name="Jang H."/>
        </authorList>
    </citation>
    <scope>NUCLEOTIDE SEQUENCE [LARGE SCALE GENOMIC DNA]</scope>
</reference>
<protein>
    <submittedName>
        <fullName evidence="1">O-fucosyltransferase family protein</fullName>
    </submittedName>
</protein>
<dbReference type="Proteomes" id="UP001604277">
    <property type="component" value="Unassembled WGS sequence"/>
</dbReference>
<dbReference type="PANTHER" id="PTHR31288:SF5">
    <property type="entry name" value="PROTEIN MANNAN SYNTHESIS-RELATED 1"/>
    <property type="match status" value="1"/>
</dbReference>
<gene>
    <name evidence="1" type="ORF">Fot_20595</name>
</gene>
<dbReference type="EMBL" id="JBFOLJ010000006">
    <property type="protein sequence ID" value="KAL2527994.1"/>
    <property type="molecule type" value="Genomic_DNA"/>
</dbReference>
<accession>A0ABD1USG0</accession>
<proteinExistence type="predicted"/>
<organism evidence="1 2">
    <name type="scientific">Forsythia ovata</name>
    <dbReference type="NCBI Taxonomy" id="205694"/>
    <lineage>
        <taxon>Eukaryota</taxon>
        <taxon>Viridiplantae</taxon>
        <taxon>Streptophyta</taxon>
        <taxon>Embryophyta</taxon>
        <taxon>Tracheophyta</taxon>
        <taxon>Spermatophyta</taxon>
        <taxon>Magnoliopsida</taxon>
        <taxon>eudicotyledons</taxon>
        <taxon>Gunneridae</taxon>
        <taxon>Pentapetalae</taxon>
        <taxon>asterids</taxon>
        <taxon>lamiids</taxon>
        <taxon>Lamiales</taxon>
        <taxon>Oleaceae</taxon>
        <taxon>Forsythieae</taxon>
        <taxon>Forsythia</taxon>
    </lineage>
</organism>
<dbReference type="PANTHER" id="PTHR31288">
    <property type="entry name" value="O-FUCOSYLTRANSFERASE FAMILY PROTEIN"/>
    <property type="match status" value="1"/>
</dbReference>
<keyword evidence="2" id="KW-1185">Reference proteome</keyword>